<evidence type="ECO:0000256" key="1">
    <source>
        <dbReference type="SAM" id="MobiDB-lite"/>
    </source>
</evidence>
<name>A0A1Y1UIE6_9TREE</name>
<feature type="region of interest" description="Disordered" evidence="1">
    <location>
        <begin position="913"/>
        <end position="960"/>
    </location>
</feature>
<dbReference type="InterPro" id="IPR036864">
    <property type="entry name" value="Zn2-C6_fun-type_DNA-bd_sf"/>
</dbReference>
<dbReference type="STRING" id="4999.A0A1Y1UIE6"/>
<dbReference type="InterPro" id="IPR001138">
    <property type="entry name" value="Zn2Cys6_DnaBD"/>
</dbReference>
<dbReference type="GO" id="GO:0008270">
    <property type="term" value="F:zinc ion binding"/>
    <property type="evidence" value="ECO:0007669"/>
    <property type="project" value="InterPro"/>
</dbReference>
<dbReference type="RefSeq" id="XP_021871807.1">
    <property type="nucleotide sequence ID" value="XM_022015582.1"/>
</dbReference>
<feature type="compositionally biased region" description="Polar residues" evidence="1">
    <location>
        <begin position="917"/>
        <end position="935"/>
    </location>
</feature>
<dbReference type="PROSITE" id="PS50048">
    <property type="entry name" value="ZN2_CY6_FUNGAL_2"/>
    <property type="match status" value="1"/>
</dbReference>
<dbReference type="GO" id="GO:0000981">
    <property type="term" value="F:DNA-binding transcription factor activity, RNA polymerase II-specific"/>
    <property type="evidence" value="ECO:0007669"/>
    <property type="project" value="InterPro"/>
</dbReference>
<comment type="caution">
    <text evidence="3">The sequence shown here is derived from an EMBL/GenBank/DDBJ whole genome shotgun (WGS) entry which is preliminary data.</text>
</comment>
<feature type="compositionally biased region" description="Gly residues" evidence="1">
    <location>
        <begin position="947"/>
        <end position="960"/>
    </location>
</feature>
<evidence type="ECO:0000259" key="2">
    <source>
        <dbReference type="PROSITE" id="PS50048"/>
    </source>
</evidence>
<dbReference type="GeneID" id="33557391"/>
<feature type="compositionally biased region" description="Basic and acidic residues" evidence="1">
    <location>
        <begin position="936"/>
        <end position="946"/>
    </location>
</feature>
<feature type="region of interest" description="Disordered" evidence="1">
    <location>
        <begin position="61"/>
        <end position="132"/>
    </location>
</feature>
<sequence length="960" mass="105298">MSVQEPKAKRTHARRSCELCKVRKTRCELPDTDVASSSEPLPSEKSCHRCKVLALPCVVDDTAKKTRPPRRKEPNATQETKSGVKKKRPRNDGDIDEISGDNVNRGRGDRHGSFSGPNSDLEASNIAGPSRLNRTEYDSLDVLHGFRLQGSKEMGDVMPPFGSSAPMDSPQSQSMKLHGRPLELVCAMLSVAYGKKGVVMRGLEIGSDVNIYQVVDADMRRRLAYGVAQLQTFHPWLDSLDVLFSDHRADTDPAYKLLLSLVVFIASLSLPIDPVFINMRSTLSPIINTLRDDVMIQLPRSVHAAQALEMLSLHAPLGVLPIKSVNPRTLSVARGQASSGMLIISSLDYPTKVRNSTAYDTMTGGFHVDEVWTWMSLCAAEAGMALENESPPRPQSLDEARDLAERYLSPDRLDMWKSTNSVPVSNLIGRLSVCDRLCRIGAVHDAYGSLRGALDVAAADTTFDLVTHVNHQVQDLTQRFEEMDRRHDAIMSLFAPRSGKIETGWRTYRNLRKRYEGNAIFVMGLRIVMAAAYVPGGPLAFSGLPMALSTSQKPKYALARACNPPDMIPIIMSPDGPIKRAMWHWGTIRGEKCQEILQLFLDLAQVFVPLDFPQREARPEVTREPTVIVPIHECCCIAVEACKILMEMQRSSVLVMQRGGEITKFLVPLWYETLRQVCEAIHKMSSAAVTNAQDESQHRFESVAQGCSRLLDSMRRMAHDYVRGVEGMDRGERASSVGSGAMGGNATPQAQSQSNTVAYPHLPSDRSDTPLSGILPSPHPSMLNTTPSQYPHLQLSNGLSHEVQNGMPPGGYMDRSDRWMATDHHVGVGDGHNGPPPSVPSHMVDMPMVDNGQAQNNNMNHSAHSAHHPMNGPPGPQYSNGQSVADGNWPADPTPLDLLLSQMFNYPNPFASPQIPQPQMNGQNTATPILNSSIRMSERGGGHDQTGDGGGGGGGQWNRP</sequence>
<evidence type="ECO:0000313" key="3">
    <source>
        <dbReference type="EMBL" id="ORX37820.1"/>
    </source>
</evidence>
<reference evidence="3 4" key="1">
    <citation type="submission" date="2017-03" db="EMBL/GenBank/DDBJ databases">
        <title>Widespread Adenine N6-methylation of Active Genes in Fungi.</title>
        <authorList>
            <consortium name="DOE Joint Genome Institute"/>
            <person name="Mondo S.J."/>
            <person name="Dannebaum R.O."/>
            <person name="Kuo R.C."/>
            <person name="Louie K.B."/>
            <person name="Bewick A.J."/>
            <person name="Labutti K."/>
            <person name="Haridas S."/>
            <person name="Kuo A."/>
            <person name="Salamov A."/>
            <person name="Ahrendt S.R."/>
            <person name="Lau R."/>
            <person name="Bowen B.P."/>
            <person name="Lipzen A."/>
            <person name="Sullivan W."/>
            <person name="Andreopoulos W.B."/>
            <person name="Clum A."/>
            <person name="Lindquist E."/>
            <person name="Daum C."/>
            <person name="Northen T.R."/>
            <person name="Ramamoorthy G."/>
            <person name="Schmitz R.J."/>
            <person name="Gryganskyi A."/>
            <person name="Culley D."/>
            <person name="Magnuson J."/>
            <person name="James T.Y."/>
            <person name="O'Malley M.A."/>
            <person name="Stajich J.E."/>
            <person name="Spatafora J.W."/>
            <person name="Visel A."/>
            <person name="Grigoriev I.V."/>
        </authorList>
    </citation>
    <scope>NUCLEOTIDE SEQUENCE [LARGE SCALE GENOMIC DNA]</scope>
    <source>
        <strain evidence="3 4">NRRL Y-17943</strain>
    </source>
</reference>
<accession>A0A1Y1UIE6</accession>
<gene>
    <name evidence="3" type="ORF">BD324DRAFT_623449</name>
</gene>
<dbReference type="AlphaFoldDB" id="A0A1Y1UIE6"/>
<feature type="compositionally biased region" description="Polar residues" evidence="1">
    <location>
        <begin position="746"/>
        <end position="757"/>
    </location>
</feature>
<evidence type="ECO:0000313" key="4">
    <source>
        <dbReference type="Proteomes" id="UP000193218"/>
    </source>
</evidence>
<dbReference type="OrthoDB" id="2595934at2759"/>
<dbReference type="EMBL" id="NBSH01000005">
    <property type="protein sequence ID" value="ORX37820.1"/>
    <property type="molecule type" value="Genomic_DNA"/>
</dbReference>
<feature type="region of interest" description="Disordered" evidence="1">
    <location>
        <begin position="859"/>
        <end position="890"/>
    </location>
</feature>
<dbReference type="InParanoid" id="A0A1Y1UIE6"/>
<dbReference type="SUPFAM" id="SSF57701">
    <property type="entry name" value="Zn2/Cys6 DNA-binding domain"/>
    <property type="match status" value="1"/>
</dbReference>
<keyword evidence="4" id="KW-1185">Reference proteome</keyword>
<proteinExistence type="predicted"/>
<protein>
    <recommendedName>
        <fullName evidence="2">Zn(2)-C6 fungal-type domain-containing protein</fullName>
    </recommendedName>
</protein>
<organism evidence="3 4">
    <name type="scientific">Kockovaella imperatae</name>
    <dbReference type="NCBI Taxonomy" id="4999"/>
    <lineage>
        <taxon>Eukaryota</taxon>
        <taxon>Fungi</taxon>
        <taxon>Dikarya</taxon>
        <taxon>Basidiomycota</taxon>
        <taxon>Agaricomycotina</taxon>
        <taxon>Tremellomycetes</taxon>
        <taxon>Tremellales</taxon>
        <taxon>Cuniculitremaceae</taxon>
        <taxon>Kockovaella</taxon>
    </lineage>
</organism>
<feature type="region of interest" description="Disordered" evidence="1">
    <location>
        <begin position="726"/>
        <end position="769"/>
    </location>
</feature>
<feature type="domain" description="Zn(2)-C6 fungal-type" evidence="2">
    <location>
        <begin position="16"/>
        <end position="59"/>
    </location>
</feature>
<dbReference type="Proteomes" id="UP000193218">
    <property type="component" value="Unassembled WGS sequence"/>
</dbReference>